<dbReference type="OrthoDB" id="695972at2759"/>
<sequence length="325" mass="36474">MAAAAAADDRFSDLPDDLLVHVISFLPVRDAARTSALSRRWRPLWLHTGTISLSSTSYSSHHNHHRRIIRRRLFRDAASALSAARIPVTRLTLFVEGDDGHDCQNVLGCSQTIGERLRRRRRRAKGIMEDVDALLADPAMRRIEELRVGFKLAEENRGPRVIYEMPPGTLPAMAAALKVLDLGYCYLELPPHAGAAFPHLSSLRFDQCSMPMAHLMALIRAAPNLAAVHMQRQDFFVSGDGESAGEEDDDRLCLHCPNLTALTLDELDIFTPKPIELLAPRLRTFTYSGHFIEFTMKSDAPDLTRVDLSFCYYDLKPDNASVLLW</sequence>
<proteinExistence type="predicted"/>
<dbReference type="Proteomes" id="UP000636709">
    <property type="component" value="Unassembled WGS sequence"/>
</dbReference>
<dbReference type="PANTHER" id="PTHR32141">
    <property type="match status" value="1"/>
</dbReference>
<gene>
    <name evidence="2" type="ORF">HU200_018403</name>
</gene>
<protein>
    <recommendedName>
        <fullName evidence="1">F-box domain-containing protein</fullName>
    </recommendedName>
</protein>
<dbReference type="EMBL" id="JACEFO010001629">
    <property type="protein sequence ID" value="KAF8727839.1"/>
    <property type="molecule type" value="Genomic_DNA"/>
</dbReference>
<reference evidence="2" key="1">
    <citation type="submission" date="2020-07" db="EMBL/GenBank/DDBJ databases">
        <title>Genome sequence and genetic diversity analysis of an under-domesticated orphan crop, white fonio (Digitaria exilis).</title>
        <authorList>
            <person name="Bennetzen J.L."/>
            <person name="Chen S."/>
            <person name="Ma X."/>
            <person name="Wang X."/>
            <person name="Yssel A.E.J."/>
            <person name="Chaluvadi S.R."/>
            <person name="Johnson M."/>
            <person name="Gangashetty P."/>
            <person name="Hamidou F."/>
            <person name="Sanogo M.D."/>
            <person name="Zwaenepoel A."/>
            <person name="Wallace J."/>
            <person name="Van De Peer Y."/>
            <person name="Van Deynze A."/>
        </authorList>
    </citation>
    <scope>NUCLEOTIDE SEQUENCE</scope>
    <source>
        <tissue evidence="2">Leaves</tissue>
    </source>
</reference>
<dbReference type="InterPro" id="IPR053781">
    <property type="entry name" value="F-box_AtFBL13-like"/>
</dbReference>
<dbReference type="Gene3D" id="3.80.10.10">
    <property type="entry name" value="Ribonuclease Inhibitor"/>
    <property type="match status" value="1"/>
</dbReference>
<dbReference type="SUPFAM" id="SSF81383">
    <property type="entry name" value="F-box domain"/>
    <property type="match status" value="1"/>
</dbReference>
<evidence type="ECO:0000313" key="2">
    <source>
        <dbReference type="EMBL" id="KAF8727839.1"/>
    </source>
</evidence>
<dbReference type="Pfam" id="PF00646">
    <property type="entry name" value="F-box"/>
    <property type="match status" value="1"/>
</dbReference>
<dbReference type="InterPro" id="IPR032675">
    <property type="entry name" value="LRR_dom_sf"/>
</dbReference>
<dbReference type="InterPro" id="IPR001810">
    <property type="entry name" value="F-box_dom"/>
</dbReference>
<dbReference type="Gene3D" id="1.20.1280.50">
    <property type="match status" value="1"/>
</dbReference>
<evidence type="ECO:0000313" key="3">
    <source>
        <dbReference type="Proteomes" id="UP000636709"/>
    </source>
</evidence>
<dbReference type="CDD" id="cd22160">
    <property type="entry name" value="F-box_AtFBL13-like"/>
    <property type="match status" value="1"/>
</dbReference>
<dbReference type="InterPro" id="IPR036047">
    <property type="entry name" value="F-box-like_dom_sf"/>
</dbReference>
<comment type="caution">
    <text evidence="2">The sequence shown here is derived from an EMBL/GenBank/DDBJ whole genome shotgun (WGS) entry which is preliminary data.</text>
</comment>
<organism evidence="2 3">
    <name type="scientific">Digitaria exilis</name>
    <dbReference type="NCBI Taxonomy" id="1010633"/>
    <lineage>
        <taxon>Eukaryota</taxon>
        <taxon>Viridiplantae</taxon>
        <taxon>Streptophyta</taxon>
        <taxon>Embryophyta</taxon>
        <taxon>Tracheophyta</taxon>
        <taxon>Spermatophyta</taxon>
        <taxon>Magnoliopsida</taxon>
        <taxon>Liliopsida</taxon>
        <taxon>Poales</taxon>
        <taxon>Poaceae</taxon>
        <taxon>PACMAD clade</taxon>
        <taxon>Panicoideae</taxon>
        <taxon>Panicodae</taxon>
        <taxon>Paniceae</taxon>
        <taxon>Anthephorinae</taxon>
        <taxon>Digitaria</taxon>
    </lineage>
</organism>
<dbReference type="SMART" id="SM00256">
    <property type="entry name" value="FBOX"/>
    <property type="match status" value="1"/>
</dbReference>
<dbReference type="Pfam" id="PF24758">
    <property type="entry name" value="LRR_At5g56370"/>
    <property type="match status" value="1"/>
</dbReference>
<evidence type="ECO:0000259" key="1">
    <source>
        <dbReference type="PROSITE" id="PS50181"/>
    </source>
</evidence>
<name>A0A835F425_9POAL</name>
<dbReference type="SUPFAM" id="SSF52047">
    <property type="entry name" value="RNI-like"/>
    <property type="match status" value="1"/>
</dbReference>
<accession>A0A835F425</accession>
<keyword evidence="3" id="KW-1185">Reference proteome</keyword>
<dbReference type="AlphaFoldDB" id="A0A835F425"/>
<feature type="domain" description="F-box" evidence="1">
    <location>
        <begin position="8"/>
        <end position="44"/>
    </location>
</feature>
<dbReference type="InterPro" id="IPR055411">
    <property type="entry name" value="LRR_FXL15/At3g58940/PEG3-like"/>
</dbReference>
<dbReference type="InterPro" id="IPR055302">
    <property type="entry name" value="F-box_dom-containing"/>
</dbReference>
<dbReference type="PROSITE" id="PS50181">
    <property type="entry name" value="FBOX"/>
    <property type="match status" value="1"/>
</dbReference>
<dbReference type="PANTHER" id="PTHR32141:SF97">
    <property type="entry name" value="OS04G0231400 PROTEIN"/>
    <property type="match status" value="1"/>
</dbReference>